<evidence type="ECO:0000313" key="3">
    <source>
        <dbReference type="Proteomes" id="UP000800093"/>
    </source>
</evidence>
<comment type="caution">
    <text evidence="2">The sequence shown here is derived from an EMBL/GenBank/DDBJ whole genome shotgun (WGS) entry which is preliminary data.</text>
</comment>
<proteinExistence type="predicted"/>
<evidence type="ECO:0000256" key="1">
    <source>
        <dbReference type="SAM" id="MobiDB-lite"/>
    </source>
</evidence>
<feature type="region of interest" description="Disordered" evidence="1">
    <location>
        <begin position="39"/>
        <end position="155"/>
    </location>
</feature>
<dbReference type="AlphaFoldDB" id="A0A9P4KGC3"/>
<sequence>MDWPGGYWGRVFFFSPTRRSARATNDCAWWKAPTARRGCRAQVARAVHPPSRGELDEGRREEEGKEGSDRQTTSARPSRSPPPSSARGGTQAFHDFHHHCLVPLGEPAASNSARPFNNDVGRENWKAARLPCSEDDRASAGRKGGLRYAELGAGD</sequence>
<accession>A0A9P4KGC3</accession>
<organism evidence="2 3">
    <name type="scientific">Lojkania enalia</name>
    <dbReference type="NCBI Taxonomy" id="147567"/>
    <lineage>
        <taxon>Eukaryota</taxon>
        <taxon>Fungi</taxon>
        <taxon>Dikarya</taxon>
        <taxon>Ascomycota</taxon>
        <taxon>Pezizomycotina</taxon>
        <taxon>Dothideomycetes</taxon>
        <taxon>Pleosporomycetidae</taxon>
        <taxon>Pleosporales</taxon>
        <taxon>Pleosporales incertae sedis</taxon>
        <taxon>Lojkania</taxon>
    </lineage>
</organism>
<name>A0A9P4KGC3_9PLEO</name>
<reference evidence="3" key="1">
    <citation type="journal article" date="2020" name="Stud. Mycol.">
        <title>101 Dothideomycetes genomes: A test case for predicting lifestyles and emergence of pathogens.</title>
        <authorList>
            <person name="Haridas S."/>
            <person name="Albert R."/>
            <person name="Binder M."/>
            <person name="Bloem J."/>
            <person name="LaButti K."/>
            <person name="Salamov A."/>
            <person name="Andreopoulos B."/>
            <person name="Baker S."/>
            <person name="Barry K."/>
            <person name="Bills G."/>
            <person name="Bluhm B."/>
            <person name="Cannon C."/>
            <person name="Castanera R."/>
            <person name="Culley D."/>
            <person name="Daum C."/>
            <person name="Ezra D."/>
            <person name="Gonzalez J."/>
            <person name="Henrissat B."/>
            <person name="Kuo A."/>
            <person name="Liang C."/>
            <person name="Lipzen A."/>
            <person name="Lutzoni F."/>
            <person name="Magnuson J."/>
            <person name="Mondo S."/>
            <person name="Nolan M."/>
            <person name="Ohm R."/>
            <person name="Pangilinan J."/>
            <person name="Park H.-J."/>
            <person name="Ramirez L."/>
            <person name="Alfaro M."/>
            <person name="Sun H."/>
            <person name="Tritt A."/>
            <person name="Yoshinaga Y."/>
            <person name="Zwiers L.-H."/>
            <person name="Turgeon B."/>
            <person name="Goodwin S."/>
            <person name="Spatafora J."/>
            <person name="Crous P."/>
            <person name="Grigoriev I."/>
        </authorList>
    </citation>
    <scope>NUCLEOTIDE SEQUENCE [LARGE SCALE GENOMIC DNA]</scope>
    <source>
        <strain evidence="3">CBS 304.66</strain>
    </source>
</reference>
<feature type="compositionally biased region" description="Basic and acidic residues" evidence="1">
    <location>
        <begin position="120"/>
        <end position="139"/>
    </location>
</feature>
<gene>
    <name evidence="2" type="ORF">CC78DRAFT_92492</name>
</gene>
<protein>
    <submittedName>
        <fullName evidence="2">Uncharacterized protein</fullName>
    </submittedName>
</protein>
<evidence type="ECO:0000313" key="2">
    <source>
        <dbReference type="EMBL" id="KAF2267183.1"/>
    </source>
</evidence>
<feature type="compositionally biased region" description="Basic and acidic residues" evidence="1">
    <location>
        <begin position="51"/>
        <end position="69"/>
    </location>
</feature>
<dbReference type="EMBL" id="ML986593">
    <property type="protein sequence ID" value="KAF2267183.1"/>
    <property type="molecule type" value="Genomic_DNA"/>
</dbReference>
<dbReference type="Proteomes" id="UP000800093">
    <property type="component" value="Unassembled WGS sequence"/>
</dbReference>
<keyword evidence="3" id="KW-1185">Reference proteome</keyword>